<dbReference type="GO" id="GO:0005886">
    <property type="term" value="C:plasma membrane"/>
    <property type="evidence" value="ECO:0007669"/>
    <property type="project" value="TreeGrafter"/>
</dbReference>
<dbReference type="InterPro" id="IPR043926">
    <property type="entry name" value="ABCG_dom"/>
</dbReference>
<feature type="domain" description="ABC transporter family G" evidence="8">
    <location>
        <begin position="29"/>
        <end position="86"/>
    </location>
</feature>
<feature type="transmembrane region" description="Helical" evidence="6">
    <location>
        <begin position="319"/>
        <end position="343"/>
    </location>
</feature>
<dbReference type="STRING" id="1661398.A0A482W8G5"/>
<feature type="non-terminal residue" evidence="9">
    <location>
        <position position="1"/>
    </location>
</feature>
<feature type="transmembrane region" description="Helical" evidence="6">
    <location>
        <begin position="207"/>
        <end position="227"/>
    </location>
</feature>
<evidence type="ECO:0000256" key="5">
    <source>
        <dbReference type="ARBA" id="ARBA00023136"/>
    </source>
</evidence>
<dbReference type="EMBL" id="QDEB01020724">
    <property type="protein sequence ID" value="RZC41039.1"/>
    <property type="molecule type" value="Genomic_DNA"/>
</dbReference>
<dbReference type="PANTHER" id="PTHR48041">
    <property type="entry name" value="ABC TRANSPORTER G FAMILY MEMBER 28"/>
    <property type="match status" value="1"/>
</dbReference>
<evidence type="ECO:0000313" key="10">
    <source>
        <dbReference type="Proteomes" id="UP000292052"/>
    </source>
</evidence>
<dbReference type="Proteomes" id="UP000292052">
    <property type="component" value="Unassembled WGS sequence"/>
</dbReference>
<dbReference type="AlphaFoldDB" id="A0A482W8G5"/>
<keyword evidence="5 6" id="KW-0472">Membrane</keyword>
<evidence type="ECO:0000256" key="2">
    <source>
        <dbReference type="ARBA" id="ARBA00022448"/>
    </source>
</evidence>
<evidence type="ECO:0000256" key="3">
    <source>
        <dbReference type="ARBA" id="ARBA00022692"/>
    </source>
</evidence>
<name>A0A482W8G5_ASBVE</name>
<dbReference type="PANTHER" id="PTHR48041:SF15">
    <property type="entry name" value="FI05267P"/>
    <property type="match status" value="1"/>
</dbReference>
<feature type="non-terminal residue" evidence="9">
    <location>
        <position position="371"/>
    </location>
</feature>
<dbReference type="OrthoDB" id="66620at2759"/>
<dbReference type="InterPro" id="IPR050352">
    <property type="entry name" value="ABCG_transporters"/>
</dbReference>
<dbReference type="Pfam" id="PF01061">
    <property type="entry name" value="ABC2_membrane"/>
    <property type="match status" value="1"/>
</dbReference>
<evidence type="ECO:0000259" key="8">
    <source>
        <dbReference type="Pfam" id="PF19055"/>
    </source>
</evidence>
<evidence type="ECO:0000256" key="6">
    <source>
        <dbReference type="SAM" id="Phobius"/>
    </source>
</evidence>
<proteinExistence type="predicted"/>
<gene>
    <name evidence="9" type="ORF">BDFB_004328</name>
</gene>
<keyword evidence="3 6" id="KW-0812">Transmembrane</keyword>
<protein>
    <submittedName>
        <fullName evidence="9">ABC2 membrane domain containing protein</fullName>
    </submittedName>
</protein>
<comment type="subcellular location">
    <subcellularLocation>
        <location evidence="1">Membrane</location>
        <topology evidence="1">Multi-pass membrane protein</topology>
    </subcellularLocation>
</comment>
<evidence type="ECO:0000256" key="4">
    <source>
        <dbReference type="ARBA" id="ARBA00022989"/>
    </source>
</evidence>
<dbReference type="GO" id="GO:0140359">
    <property type="term" value="F:ABC-type transporter activity"/>
    <property type="evidence" value="ECO:0007669"/>
    <property type="project" value="InterPro"/>
</dbReference>
<evidence type="ECO:0000259" key="7">
    <source>
        <dbReference type="Pfam" id="PF01061"/>
    </source>
</evidence>
<evidence type="ECO:0000313" key="9">
    <source>
        <dbReference type="EMBL" id="RZC41039.1"/>
    </source>
</evidence>
<dbReference type="Pfam" id="PF19055">
    <property type="entry name" value="ABC2_membrane_7"/>
    <property type="match status" value="1"/>
</dbReference>
<feature type="transmembrane region" description="Helical" evidence="6">
    <location>
        <begin position="233"/>
        <end position="256"/>
    </location>
</feature>
<sequence>GLDDLSCSQCVSLLKQVAAGGRTVICSIHTPSAKLFSLFDNVYVISSGQCTYQGYGPDIVPYLINIGISCPTHYNPADFIMEVCSGEYGDCQDRMVSAIDNGRNQNINNKLIPLFDNNSPSGSNITQLEPQIFECVLNKECKNSEWDQFRILLMRMWLQISYRDTVRKKGIFQQMVQLKFLLLCYECVLFTSPTSFGNFISYHGRIIPFYGICFLTSFISESFGLLISSTLNLVNGMFVGPVMMVPFIVFSGYGFGSRYSSIPVLIRILMRFSYLRYSFEALVLVMLRGRKKLDCPENEEFCFFTDLDLFIEIMAMDHGILWVDILALVAFLVVVRSASYYLLRQRLAPNKTFMALQYIARFVKTRMGGGR</sequence>
<keyword evidence="10" id="KW-1185">Reference proteome</keyword>
<evidence type="ECO:0000256" key="1">
    <source>
        <dbReference type="ARBA" id="ARBA00004141"/>
    </source>
</evidence>
<dbReference type="InterPro" id="IPR013525">
    <property type="entry name" value="ABC2_TM"/>
</dbReference>
<feature type="domain" description="ABC-2 type transporter transmembrane" evidence="7">
    <location>
        <begin position="182"/>
        <end position="286"/>
    </location>
</feature>
<accession>A0A482W8G5</accession>
<comment type="caution">
    <text evidence="9">The sequence shown here is derived from an EMBL/GenBank/DDBJ whole genome shotgun (WGS) entry which is preliminary data.</text>
</comment>
<keyword evidence="2" id="KW-0813">Transport</keyword>
<organism evidence="9 10">
    <name type="scientific">Asbolus verrucosus</name>
    <name type="common">Desert ironclad beetle</name>
    <dbReference type="NCBI Taxonomy" id="1661398"/>
    <lineage>
        <taxon>Eukaryota</taxon>
        <taxon>Metazoa</taxon>
        <taxon>Ecdysozoa</taxon>
        <taxon>Arthropoda</taxon>
        <taxon>Hexapoda</taxon>
        <taxon>Insecta</taxon>
        <taxon>Pterygota</taxon>
        <taxon>Neoptera</taxon>
        <taxon>Endopterygota</taxon>
        <taxon>Coleoptera</taxon>
        <taxon>Polyphaga</taxon>
        <taxon>Cucujiformia</taxon>
        <taxon>Tenebrionidae</taxon>
        <taxon>Pimeliinae</taxon>
        <taxon>Asbolus</taxon>
    </lineage>
</organism>
<reference evidence="9 10" key="1">
    <citation type="submission" date="2017-03" db="EMBL/GenBank/DDBJ databases">
        <title>Genome of the blue death feigning beetle - Asbolus verrucosus.</title>
        <authorList>
            <person name="Rider S.D."/>
        </authorList>
    </citation>
    <scope>NUCLEOTIDE SEQUENCE [LARGE SCALE GENOMIC DNA]</scope>
    <source>
        <strain evidence="9">Butters</strain>
        <tissue evidence="9">Head and leg muscle</tissue>
    </source>
</reference>
<keyword evidence="4 6" id="KW-1133">Transmembrane helix</keyword>